<dbReference type="AlphaFoldDB" id="A0A401SWA0"/>
<proteinExistence type="predicted"/>
<sequence length="96" mass="10944">MGRVTGDIAPCVGFQVRQCRGLCEHQGVTYTEPCVLSRPMLCLAAPSSVGVLLMQISGWEKSARFTRSERFPIPWSRSFQKTLDKIEEFWDFSTKR</sequence>
<name>A0A401SWA0_CHIPU</name>
<keyword evidence="2" id="KW-1185">Reference proteome</keyword>
<comment type="caution">
    <text evidence="1">The sequence shown here is derived from an EMBL/GenBank/DDBJ whole genome shotgun (WGS) entry which is preliminary data.</text>
</comment>
<dbReference type="Proteomes" id="UP000287033">
    <property type="component" value="Unassembled WGS sequence"/>
</dbReference>
<gene>
    <name evidence="1" type="ORF">chiPu_0013152</name>
</gene>
<protein>
    <submittedName>
        <fullName evidence="1">Uncharacterized protein</fullName>
    </submittedName>
</protein>
<evidence type="ECO:0000313" key="2">
    <source>
        <dbReference type="Proteomes" id="UP000287033"/>
    </source>
</evidence>
<dbReference type="EMBL" id="BEZZ01000622">
    <property type="protein sequence ID" value="GCC34677.1"/>
    <property type="molecule type" value="Genomic_DNA"/>
</dbReference>
<dbReference type="OMA" id="FQRIWRR"/>
<reference evidence="1 2" key="1">
    <citation type="journal article" date="2018" name="Nat. Ecol. Evol.">
        <title>Shark genomes provide insights into elasmobranch evolution and the origin of vertebrates.</title>
        <authorList>
            <person name="Hara Y"/>
            <person name="Yamaguchi K"/>
            <person name="Onimaru K"/>
            <person name="Kadota M"/>
            <person name="Koyanagi M"/>
            <person name="Keeley SD"/>
            <person name="Tatsumi K"/>
            <person name="Tanaka K"/>
            <person name="Motone F"/>
            <person name="Kageyama Y"/>
            <person name="Nozu R"/>
            <person name="Adachi N"/>
            <person name="Nishimura O"/>
            <person name="Nakagawa R"/>
            <person name="Tanegashima C"/>
            <person name="Kiyatake I"/>
            <person name="Matsumoto R"/>
            <person name="Murakumo K"/>
            <person name="Nishida K"/>
            <person name="Terakita A"/>
            <person name="Kuratani S"/>
            <person name="Sato K"/>
            <person name="Hyodo S Kuraku.S."/>
        </authorList>
    </citation>
    <scope>NUCLEOTIDE SEQUENCE [LARGE SCALE GENOMIC DNA]</scope>
</reference>
<accession>A0A401SWA0</accession>
<organism evidence="1 2">
    <name type="scientific">Chiloscyllium punctatum</name>
    <name type="common">Brownbanded bambooshark</name>
    <name type="synonym">Hemiscyllium punctatum</name>
    <dbReference type="NCBI Taxonomy" id="137246"/>
    <lineage>
        <taxon>Eukaryota</taxon>
        <taxon>Metazoa</taxon>
        <taxon>Chordata</taxon>
        <taxon>Craniata</taxon>
        <taxon>Vertebrata</taxon>
        <taxon>Chondrichthyes</taxon>
        <taxon>Elasmobranchii</taxon>
        <taxon>Galeomorphii</taxon>
        <taxon>Galeoidea</taxon>
        <taxon>Orectolobiformes</taxon>
        <taxon>Hemiscylliidae</taxon>
        <taxon>Chiloscyllium</taxon>
    </lineage>
</organism>
<evidence type="ECO:0000313" key="1">
    <source>
        <dbReference type="EMBL" id="GCC34677.1"/>
    </source>
</evidence>